<keyword evidence="2" id="KW-1185">Reference proteome</keyword>
<dbReference type="PANTHER" id="PTHR31286">
    <property type="entry name" value="GLYCINE-RICH CELL WALL STRUCTURAL PROTEIN 1.8-LIKE"/>
    <property type="match status" value="1"/>
</dbReference>
<protein>
    <recommendedName>
        <fullName evidence="3">DUF4283 domain-containing protein</fullName>
    </recommendedName>
</protein>
<dbReference type="Proteomes" id="UP001632038">
    <property type="component" value="Unassembled WGS sequence"/>
</dbReference>
<name>A0ABD3D528_9LAMI</name>
<comment type="caution">
    <text evidence="1">The sequence shown here is derived from an EMBL/GenBank/DDBJ whole genome shotgun (WGS) entry which is preliminary data.</text>
</comment>
<dbReference type="EMBL" id="JAVIJP010000025">
    <property type="protein sequence ID" value="KAL3637385.1"/>
    <property type="molecule type" value="Genomic_DNA"/>
</dbReference>
<dbReference type="PANTHER" id="PTHR31286:SF99">
    <property type="entry name" value="DUF4283 DOMAIN-CONTAINING PROTEIN"/>
    <property type="match status" value="1"/>
</dbReference>
<evidence type="ECO:0008006" key="3">
    <source>
        <dbReference type="Google" id="ProtNLM"/>
    </source>
</evidence>
<dbReference type="AlphaFoldDB" id="A0ABD3D528"/>
<evidence type="ECO:0000313" key="2">
    <source>
        <dbReference type="Proteomes" id="UP001632038"/>
    </source>
</evidence>
<dbReference type="InterPro" id="IPR040256">
    <property type="entry name" value="At4g02000-like"/>
</dbReference>
<proteinExistence type="predicted"/>
<sequence>MEPISLPQRNKVYVDNTIACIISPLEMEQVTKQFEHALIMNFSSGRPSLYDIKFHIQNQWKLDMEPIVTLIDARHVLNVTASNSDMIKEESHDSNRINASLFRLFRWKRNFDYTKDSTLVLVWVTLPKLPIDYVHKAVLEKIGNIIECVWSSMWQRNCNNKYGWGNQKTHKKLSPSSSSFNGSLRIKEEWHLKLSKQSFHPLLTIVAPNLGLAPLEE</sequence>
<reference evidence="2" key="1">
    <citation type="journal article" date="2024" name="IScience">
        <title>Strigolactones Initiate the Formation of Haustorium-like Structures in Castilleja.</title>
        <authorList>
            <person name="Buerger M."/>
            <person name="Peterson D."/>
            <person name="Chory J."/>
        </authorList>
    </citation>
    <scope>NUCLEOTIDE SEQUENCE [LARGE SCALE GENOMIC DNA]</scope>
</reference>
<evidence type="ECO:0000313" key="1">
    <source>
        <dbReference type="EMBL" id="KAL3637385.1"/>
    </source>
</evidence>
<organism evidence="1 2">
    <name type="scientific">Castilleja foliolosa</name>
    <dbReference type="NCBI Taxonomy" id="1961234"/>
    <lineage>
        <taxon>Eukaryota</taxon>
        <taxon>Viridiplantae</taxon>
        <taxon>Streptophyta</taxon>
        <taxon>Embryophyta</taxon>
        <taxon>Tracheophyta</taxon>
        <taxon>Spermatophyta</taxon>
        <taxon>Magnoliopsida</taxon>
        <taxon>eudicotyledons</taxon>
        <taxon>Gunneridae</taxon>
        <taxon>Pentapetalae</taxon>
        <taxon>asterids</taxon>
        <taxon>lamiids</taxon>
        <taxon>Lamiales</taxon>
        <taxon>Orobanchaceae</taxon>
        <taxon>Pedicularideae</taxon>
        <taxon>Castillejinae</taxon>
        <taxon>Castilleja</taxon>
    </lineage>
</organism>
<gene>
    <name evidence="1" type="ORF">CASFOL_018553</name>
</gene>
<accession>A0ABD3D528</accession>